<dbReference type="SUPFAM" id="SSF47592">
    <property type="entry name" value="SWIB/MDM2 domain"/>
    <property type="match status" value="1"/>
</dbReference>
<evidence type="ECO:0000259" key="2">
    <source>
        <dbReference type="PROSITE" id="PS51925"/>
    </source>
</evidence>
<dbReference type="Pfam" id="PF02201">
    <property type="entry name" value="SWIB"/>
    <property type="match status" value="1"/>
</dbReference>
<gene>
    <name evidence="3" type="ORF">B0T24DRAFT_621620</name>
</gene>
<feature type="region of interest" description="Disordered" evidence="1">
    <location>
        <begin position="1"/>
        <end position="51"/>
    </location>
</feature>
<dbReference type="PANTHER" id="PTHR13844">
    <property type="entry name" value="SWI/SNF-RELATED MATRIX-ASSOCIATED ACTIN-DEPENDENT REGULATOR OF CHROMATIN SUBFAMILY D"/>
    <property type="match status" value="1"/>
</dbReference>
<evidence type="ECO:0000256" key="1">
    <source>
        <dbReference type="SAM" id="MobiDB-lite"/>
    </source>
</evidence>
<dbReference type="SMART" id="SM00151">
    <property type="entry name" value="SWIB"/>
    <property type="match status" value="1"/>
</dbReference>
<dbReference type="CDD" id="cd10568">
    <property type="entry name" value="SWIB_like"/>
    <property type="match status" value="1"/>
</dbReference>
<reference evidence="3" key="1">
    <citation type="journal article" date="2023" name="Mol. Phylogenet. Evol.">
        <title>Genome-scale phylogeny and comparative genomics of the fungal order Sordariales.</title>
        <authorList>
            <person name="Hensen N."/>
            <person name="Bonometti L."/>
            <person name="Westerberg I."/>
            <person name="Brannstrom I.O."/>
            <person name="Guillou S."/>
            <person name="Cros-Aarteil S."/>
            <person name="Calhoun S."/>
            <person name="Haridas S."/>
            <person name="Kuo A."/>
            <person name="Mondo S."/>
            <person name="Pangilinan J."/>
            <person name="Riley R."/>
            <person name="LaButti K."/>
            <person name="Andreopoulos B."/>
            <person name="Lipzen A."/>
            <person name="Chen C."/>
            <person name="Yan M."/>
            <person name="Daum C."/>
            <person name="Ng V."/>
            <person name="Clum A."/>
            <person name="Steindorff A."/>
            <person name="Ohm R.A."/>
            <person name="Martin F."/>
            <person name="Silar P."/>
            <person name="Natvig D.O."/>
            <person name="Lalanne C."/>
            <person name="Gautier V."/>
            <person name="Ament-Velasquez S.L."/>
            <person name="Kruys A."/>
            <person name="Hutchinson M.I."/>
            <person name="Powell A.J."/>
            <person name="Barry K."/>
            <person name="Miller A.N."/>
            <person name="Grigoriev I.V."/>
            <person name="Debuchy R."/>
            <person name="Gladieux P."/>
            <person name="Hiltunen Thoren M."/>
            <person name="Johannesson H."/>
        </authorList>
    </citation>
    <scope>NUCLEOTIDE SEQUENCE</scope>
    <source>
        <strain evidence="3">CBS 958.72</strain>
    </source>
</reference>
<dbReference type="Proteomes" id="UP001287356">
    <property type="component" value="Unassembled WGS sequence"/>
</dbReference>
<dbReference type="Gene3D" id="1.10.245.10">
    <property type="entry name" value="SWIB/MDM2 domain"/>
    <property type="match status" value="1"/>
</dbReference>
<comment type="caution">
    <text evidence="3">The sequence shown here is derived from an EMBL/GenBank/DDBJ whole genome shotgun (WGS) entry which is preliminary data.</text>
</comment>
<keyword evidence="4" id="KW-1185">Reference proteome</keyword>
<evidence type="ECO:0000313" key="4">
    <source>
        <dbReference type="Proteomes" id="UP001287356"/>
    </source>
</evidence>
<feature type="domain" description="DM2" evidence="2">
    <location>
        <begin position="283"/>
        <end position="360"/>
    </location>
</feature>
<feature type="region of interest" description="Disordered" evidence="1">
    <location>
        <begin position="229"/>
        <end position="257"/>
    </location>
</feature>
<dbReference type="AlphaFoldDB" id="A0AAE0KB47"/>
<organism evidence="3 4">
    <name type="scientific">Lasiosphaeria ovina</name>
    <dbReference type="NCBI Taxonomy" id="92902"/>
    <lineage>
        <taxon>Eukaryota</taxon>
        <taxon>Fungi</taxon>
        <taxon>Dikarya</taxon>
        <taxon>Ascomycota</taxon>
        <taxon>Pezizomycotina</taxon>
        <taxon>Sordariomycetes</taxon>
        <taxon>Sordariomycetidae</taxon>
        <taxon>Sordariales</taxon>
        <taxon>Lasiosphaeriaceae</taxon>
        <taxon>Lasiosphaeria</taxon>
    </lineage>
</organism>
<sequence length="510" mass="57936">MQPNYRGYAQHAPPRAGGQHVPQRRGGIGPMMSAGPHHSVPMTQAQIHQQQQQQQAALQLAKLRSRKPTDKSLPEGVEETLVGDGDVALAYKNLRDFERRLDATMTRKRLDIVDSVSRNAKRYKTLRVWISNTVEDQFWQINSIIADTFDFSANNESSYRVKIEGRLLDDEDDTDKDEDEAKAGNDADGDKMETDSPSLPKAKPVSAKPGQRYRFSHFFKALTVDFDRQKSGRPSADTSVEWKKPDRTPPGSNLPAAADFDELTFKRNGDENANITINLYRHEDPERFELSPELAEIIDMNEATRQEAVMGLWEYIKLMKLQEDEEKRNFRCDELLKRVVQRDSGFIPALNDYIAPHLKTLPPVKLVYTIRVDEEFHKDPKPTVYDIRVAVDDPLRAKLVPFIHNPQYASMLKDVALLDDQLATLVQAVAQSKAKHAFLTSLTQDPVNFVRNWLSSQKRDLEVIMGEAPRGGGEDATGDEWRKGGRESVWNTTNARESVNVLLSKHPMHR</sequence>
<proteinExistence type="predicted"/>
<protein>
    <recommendedName>
        <fullName evidence="2">DM2 domain-containing protein</fullName>
    </recommendedName>
</protein>
<dbReference type="InterPro" id="IPR003121">
    <property type="entry name" value="SWIB_MDM2_domain"/>
</dbReference>
<reference evidence="3" key="2">
    <citation type="submission" date="2023-06" db="EMBL/GenBank/DDBJ databases">
        <authorList>
            <consortium name="Lawrence Berkeley National Laboratory"/>
            <person name="Haridas S."/>
            <person name="Hensen N."/>
            <person name="Bonometti L."/>
            <person name="Westerberg I."/>
            <person name="Brannstrom I.O."/>
            <person name="Guillou S."/>
            <person name="Cros-Aarteil S."/>
            <person name="Calhoun S."/>
            <person name="Kuo A."/>
            <person name="Mondo S."/>
            <person name="Pangilinan J."/>
            <person name="Riley R."/>
            <person name="Labutti K."/>
            <person name="Andreopoulos B."/>
            <person name="Lipzen A."/>
            <person name="Chen C."/>
            <person name="Yanf M."/>
            <person name="Daum C."/>
            <person name="Ng V."/>
            <person name="Clum A."/>
            <person name="Steindorff A."/>
            <person name="Ohm R."/>
            <person name="Martin F."/>
            <person name="Silar P."/>
            <person name="Natvig D."/>
            <person name="Lalanne C."/>
            <person name="Gautier V."/>
            <person name="Ament-Velasquez S.L."/>
            <person name="Kruys A."/>
            <person name="Hutchinson M.I."/>
            <person name="Powell A.J."/>
            <person name="Barry K."/>
            <person name="Miller A.N."/>
            <person name="Grigoriev I.V."/>
            <person name="Debuchy R."/>
            <person name="Gladieux P."/>
            <person name="Thoren M.H."/>
            <person name="Johannesson H."/>
        </authorList>
    </citation>
    <scope>NUCLEOTIDE SEQUENCE</scope>
    <source>
        <strain evidence="3">CBS 958.72</strain>
    </source>
</reference>
<dbReference type="EMBL" id="JAULSN010000004">
    <property type="protein sequence ID" value="KAK3372877.1"/>
    <property type="molecule type" value="Genomic_DNA"/>
</dbReference>
<accession>A0AAE0KB47</accession>
<dbReference type="PROSITE" id="PS51925">
    <property type="entry name" value="SWIB_MDM2"/>
    <property type="match status" value="1"/>
</dbReference>
<feature type="compositionally biased region" description="Basic and acidic residues" evidence="1">
    <location>
        <begin position="179"/>
        <end position="194"/>
    </location>
</feature>
<evidence type="ECO:0000313" key="3">
    <source>
        <dbReference type="EMBL" id="KAK3372877.1"/>
    </source>
</evidence>
<feature type="region of interest" description="Disordered" evidence="1">
    <location>
        <begin position="170"/>
        <end position="209"/>
    </location>
</feature>
<dbReference type="InterPro" id="IPR019835">
    <property type="entry name" value="SWIB_domain"/>
</dbReference>
<name>A0AAE0KB47_9PEZI</name>
<dbReference type="InterPro" id="IPR036885">
    <property type="entry name" value="SWIB_MDM2_dom_sf"/>
</dbReference>